<dbReference type="RefSeq" id="WP_307391592.1">
    <property type="nucleotide sequence ID" value="NZ_BAAADK010000010.1"/>
</dbReference>
<reference evidence="2 3" key="1">
    <citation type="submission" date="2023-07" db="EMBL/GenBank/DDBJ databases">
        <title>Genomic Encyclopedia of Type Strains, Phase IV (KMG-IV): sequencing the most valuable type-strain genomes for metagenomic binning, comparative biology and taxonomic classification.</title>
        <authorList>
            <person name="Goeker M."/>
        </authorList>
    </citation>
    <scope>NUCLEOTIDE SEQUENCE [LARGE SCALE GENOMIC DNA]</scope>
    <source>
        <strain evidence="2 3">DSM 12751</strain>
    </source>
</reference>
<dbReference type="Gene3D" id="3.10.450.390">
    <property type="entry name" value="Protein of unknown function DUF3889"/>
    <property type="match status" value="1"/>
</dbReference>
<proteinExistence type="predicted"/>
<dbReference type="InterPro" id="IPR024987">
    <property type="entry name" value="DUF3889"/>
</dbReference>
<feature type="chain" id="PRO_5047139173" description="DUF3889 domain-containing protein" evidence="1">
    <location>
        <begin position="28"/>
        <end position="117"/>
    </location>
</feature>
<name>A0ABT9VVP0_9BACI</name>
<protein>
    <recommendedName>
        <fullName evidence="4">DUF3889 domain-containing protein</fullName>
    </recommendedName>
</protein>
<organism evidence="2 3">
    <name type="scientific">Caldalkalibacillus horti</name>
    <dbReference type="NCBI Taxonomy" id="77523"/>
    <lineage>
        <taxon>Bacteria</taxon>
        <taxon>Bacillati</taxon>
        <taxon>Bacillota</taxon>
        <taxon>Bacilli</taxon>
        <taxon>Bacillales</taxon>
        <taxon>Bacillaceae</taxon>
        <taxon>Caldalkalibacillus</taxon>
    </lineage>
</organism>
<evidence type="ECO:0008006" key="4">
    <source>
        <dbReference type="Google" id="ProtNLM"/>
    </source>
</evidence>
<keyword evidence="3" id="KW-1185">Reference proteome</keyword>
<dbReference type="Pfam" id="PF13028">
    <property type="entry name" value="DUF3889"/>
    <property type="match status" value="1"/>
</dbReference>
<sequence>MKSLLKYTLLSCCLFVLFSGFTLPANAVASHQAKNFEMAQIPYAKWGDLAVKIAKDTFPDFEVSDYKYIGREEKSANTTQDQFELILTKNSQKRDVIVSILFNKQSGEVISVNFEEK</sequence>
<feature type="signal peptide" evidence="1">
    <location>
        <begin position="1"/>
        <end position="27"/>
    </location>
</feature>
<evidence type="ECO:0000313" key="3">
    <source>
        <dbReference type="Proteomes" id="UP001235840"/>
    </source>
</evidence>
<keyword evidence="1" id="KW-0732">Signal</keyword>
<evidence type="ECO:0000256" key="1">
    <source>
        <dbReference type="SAM" id="SignalP"/>
    </source>
</evidence>
<dbReference type="Proteomes" id="UP001235840">
    <property type="component" value="Unassembled WGS sequence"/>
</dbReference>
<comment type="caution">
    <text evidence="2">The sequence shown here is derived from an EMBL/GenBank/DDBJ whole genome shotgun (WGS) entry which is preliminary data.</text>
</comment>
<gene>
    <name evidence="2" type="ORF">J2S11_000955</name>
</gene>
<accession>A0ABT9VVP0</accession>
<evidence type="ECO:0000313" key="2">
    <source>
        <dbReference type="EMBL" id="MDQ0165055.1"/>
    </source>
</evidence>
<dbReference type="EMBL" id="JAUSTY010000003">
    <property type="protein sequence ID" value="MDQ0165055.1"/>
    <property type="molecule type" value="Genomic_DNA"/>
</dbReference>